<dbReference type="PANTHER" id="PTHR36512:SF3">
    <property type="entry name" value="BLR5678 PROTEIN"/>
    <property type="match status" value="1"/>
</dbReference>
<comment type="similarity">
    <text evidence="1">Belongs to the peptidase S58 family.</text>
</comment>
<organism evidence="2 3">
    <name type="scientific">Candidatus Paraluminiphilus aquimaris</name>
    <dbReference type="NCBI Taxonomy" id="2518994"/>
    <lineage>
        <taxon>Bacteria</taxon>
        <taxon>Pseudomonadati</taxon>
        <taxon>Pseudomonadota</taxon>
        <taxon>Gammaproteobacteria</taxon>
        <taxon>Cellvibrionales</taxon>
        <taxon>Halieaceae</taxon>
        <taxon>Candidatus Paraluminiphilus</taxon>
    </lineage>
</organism>
<dbReference type="CDD" id="cd02252">
    <property type="entry name" value="nylC_like"/>
    <property type="match status" value="1"/>
</dbReference>
<gene>
    <name evidence="2" type="ORF">E0F26_00300</name>
</gene>
<accession>A0ABY6Q2W4</accession>
<protein>
    <submittedName>
        <fullName evidence="2">Peptidase S58 family protein</fullName>
    </submittedName>
</protein>
<evidence type="ECO:0000313" key="2">
    <source>
        <dbReference type="EMBL" id="UZP73269.1"/>
    </source>
</evidence>
<dbReference type="EMBL" id="CP036501">
    <property type="protein sequence ID" value="UZP73269.1"/>
    <property type="molecule type" value="Genomic_DNA"/>
</dbReference>
<dbReference type="Gene3D" id="3.60.70.12">
    <property type="entry name" value="L-amino peptidase D-ALA esterase/amidase"/>
    <property type="match status" value="1"/>
</dbReference>
<dbReference type="RefSeq" id="WP_279242046.1">
    <property type="nucleotide sequence ID" value="NZ_CP036501.1"/>
</dbReference>
<dbReference type="SUPFAM" id="SSF56266">
    <property type="entry name" value="DmpA/ArgJ-like"/>
    <property type="match status" value="1"/>
</dbReference>
<name>A0ABY6Q2W4_9GAMM</name>
<proteinExistence type="inferred from homology"/>
<dbReference type="InterPro" id="IPR005321">
    <property type="entry name" value="Peptidase_S58_DmpA"/>
</dbReference>
<dbReference type="InterPro" id="IPR016117">
    <property type="entry name" value="ArgJ-like_dom_sf"/>
</dbReference>
<dbReference type="PANTHER" id="PTHR36512">
    <property type="entry name" value="D-AMINOPEPTIDASE"/>
    <property type="match status" value="1"/>
</dbReference>
<reference evidence="2 3" key="1">
    <citation type="submission" date="2019-02" db="EMBL/GenBank/DDBJ databases">
        <title>Halieaceae_genomes.</title>
        <authorList>
            <person name="Li S.-H."/>
        </authorList>
    </citation>
    <scope>NUCLEOTIDE SEQUENCE [LARGE SCALE GENOMIC DNA]</scope>
    <source>
        <strain evidence="2 3">JH123</strain>
    </source>
</reference>
<evidence type="ECO:0000313" key="3">
    <source>
        <dbReference type="Proteomes" id="UP001317963"/>
    </source>
</evidence>
<sequence length="331" mass="32733">MENSTITAIDGVTVGHVTDAQNATGVTVVRFAGEGATAAVSVQGAAPGTRETDLLDPGNLVDKVHAIVLTGGSAYGLDAASGVMAVLEAQGQGLEVMPGVVVPIVPAAVLFDLAIGSPGVRPSADWGKEAVTTASSQPVQSGNIGAGTGATVGKLGGPDLVTKGGLGSAVIVLPNGTRVAALVAVNAVGEIVDSRSGAVVAGVRSSRAGEYQSAVDLAMGMLDREGPIATNTTIGIVATDATLTKSELKKVAEMAHDGLARAIRPVHTQFDGDTVFAVSTGFEGSSEDSSPASGKSLNSIGVAAAKALELAIIDGVKAAESMLGVVASKDW</sequence>
<dbReference type="Pfam" id="PF03576">
    <property type="entry name" value="Peptidase_S58"/>
    <property type="match status" value="1"/>
</dbReference>
<keyword evidence="3" id="KW-1185">Reference proteome</keyword>
<dbReference type="Proteomes" id="UP001317963">
    <property type="component" value="Chromosome"/>
</dbReference>
<evidence type="ECO:0000256" key="1">
    <source>
        <dbReference type="ARBA" id="ARBA00007068"/>
    </source>
</evidence>